<name>A0ABM6SZA0_9ACTN</name>
<dbReference type="Proteomes" id="UP000238413">
    <property type="component" value="Chromosome"/>
</dbReference>
<dbReference type="EMBL" id="CP026652">
    <property type="protein sequence ID" value="AVH60005.1"/>
    <property type="molecule type" value="Genomic_DNA"/>
</dbReference>
<evidence type="ECO:0000313" key="2">
    <source>
        <dbReference type="Proteomes" id="UP000238413"/>
    </source>
</evidence>
<protein>
    <recommendedName>
        <fullName evidence="3">Head-tail adaptor protein</fullName>
    </recommendedName>
</protein>
<accession>A0ABM6SZA0</accession>
<reference evidence="1 2" key="1">
    <citation type="submission" date="2018-02" db="EMBL/GenBank/DDBJ databases">
        <title>Complete genome sequence of Streptomyces dengpaensis, the producer of angucyclines.</title>
        <authorList>
            <person name="Yumei L."/>
        </authorList>
    </citation>
    <scope>NUCLEOTIDE SEQUENCE [LARGE SCALE GENOMIC DNA]</scope>
    <source>
        <strain evidence="1 2">XZHG99</strain>
    </source>
</reference>
<sequence length="111" mass="11961">MNVATTTVSILGGTSEDEFGDETDGNTVLASRIPASLVESTRTASEPVSGIKRIVRTHICRLPPDTAVDENKRIKDEVTQEIYIVVSVTKNSNPVLAQPLRADLKRTGRAA</sequence>
<keyword evidence="2" id="KW-1185">Reference proteome</keyword>
<evidence type="ECO:0000313" key="1">
    <source>
        <dbReference type="EMBL" id="AVH60005.1"/>
    </source>
</evidence>
<evidence type="ECO:0008006" key="3">
    <source>
        <dbReference type="Google" id="ProtNLM"/>
    </source>
</evidence>
<gene>
    <name evidence="1" type="ORF">C4B68_34205</name>
</gene>
<organism evidence="1 2">
    <name type="scientific">Streptomyces dengpaensis</name>
    <dbReference type="NCBI Taxonomy" id="2049881"/>
    <lineage>
        <taxon>Bacteria</taxon>
        <taxon>Bacillati</taxon>
        <taxon>Actinomycetota</taxon>
        <taxon>Actinomycetes</taxon>
        <taxon>Kitasatosporales</taxon>
        <taxon>Streptomycetaceae</taxon>
        <taxon>Streptomyces</taxon>
    </lineage>
</organism>
<proteinExistence type="predicted"/>